<evidence type="ECO:0000313" key="2">
    <source>
        <dbReference type="Proteomes" id="UP000595814"/>
    </source>
</evidence>
<gene>
    <name evidence="1" type="ORF">JFY71_07825</name>
</gene>
<accession>A0AC61MPU6</accession>
<dbReference type="EMBL" id="CP066744">
    <property type="protein sequence ID" value="QQK07228.1"/>
    <property type="molecule type" value="Genomic_DNA"/>
</dbReference>
<sequence length="129" mass="14054">MVGIVAISHSGKLAEGILEITEQMAKNAPVIAVGGTNDGRIGTDINRILNAINEVYSEDGVLIFYDLGSAMMNAEMAVEFLDEDKKSNIEIVDAAFVEGVISAAVYSNINMDKEFILDEMKKIKINKRD</sequence>
<keyword evidence="1" id="KW-0418">Kinase</keyword>
<dbReference type="Proteomes" id="UP000595814">
    <property type="component" value="Chromosome"/>
</dbReference>
<protein>
    <submittedName>
        <fullName evidence="1">PTS-dependent dihydroxyacetone kinase phosphotransferase subunit DhaM</fullName>
    </submittedName>
</protein>
<name>A0AC61MPU6_9FIRM</name>
<keyword evidence="2" id="KW-1185">Reference proteome</keyword>
<keyword evidence="1" id="KW-0808">Transferase</keyword>
<proteinExistence type="predicted"/>
<evidence type="ECO:0000313" key="1">
    <source>
        <dbReference type="EMBL" id="QQK07228.1"/>
    </source>
</evidence>
<reference evidence="1 2" key="1">
    <citation type="journal article" date="2022" name="Int. J. Syst. Evol. Microbiol.">
        <title>Miniphocaeibacter halophilus sp. nov., an ammonium-tolerant acetate-producing bacterium isolated from a biogas system.</title>
        <authorList>
            <person name="Schnurer A."/>
            <person name="Singh A."/>
            <person name="Bi S."/>
            <person name="Qiao W."/>
            <person name="Westerholm M."/>
        </authorList>
    </citation>
    <scope>NUCLEOTIDE SEQUENCE [LARGE SCALE GENOMIC DNA]</scope>
    <source>
        <strain evidence="1 2">AMB_01</strain>
    </source>
</reference>
<organism evidence="1 2">
    <name type="scientific">Miniphocaeibacter halophilus</name>
    <dbReference type="NCBI Taxonomy" id="2931922"/>
    <lineage>
        <taxon>Bacteria</taxon>
        <taxon>Bacillati</taxon>
        <taxon>Bacillota</taxon>
        <taxon>Tissierellia</taxon>
        <taxon>Tissierellales</taxon>
        <taxon>Peptoniphilaceae</taxon>
        <taxon>Miniphocaeibacter</taxon>
    </lineage>
</organism>